<feature type="domain" description="WW" evidence="2">
    <location>
        <begin position="19"/>
        <end position="54"/>
    </location>
</feature>
<feature type="compositionally biased region" description="Polar residues" evidence="1">
    <location>
        <begin position="442"/>
        <end position="455"/>
    </location>
</feature>
<dbReference type="SUPFAM" id="SSF51045">
    <property type="entry name" value="WW domain"/>
    <property type="match status" value="1"/>
</dbReference>
<accession>V9D362</accession>
<dbReference type="Proteomes" id="UP000030678">
    <property type="component" value="Unassembled WGS sequence"/>
</dbReference>
<feature type="compositionally biased region" description="Polar residues" evidence="1">
    <location>
        <begin position="366"/>
        <end position="378"/>
    </location>
</feature>
<dbReference type="VEuPathDB" id="FungiDB:G647_07435"/>
<feature type="region of interest" description="Disordered" evidence="1">
    <location>
        <begin position="347"/>
        <end position="378"/>
    </location>
</feature>
<evidence type="ECO:0000313" key="4">
    <source>
        <dbReference type="Proteomes" id="UP000030678"/>
    </source>
</evidence>
<dbReference type="AlphaFoldDB" id="V9D362"/>
<organism evidence="3 4">
    <name type="scientific">Cladophialophora carrionii CBS 160.54</name>
    <dbReference type="NCBI Taxonomy" id="1279043"/>
    <lineage>
        <taxon>Eukaryota</taxon>
        <taxon>Fungi</taxon>
        <taxon>Dikarya</taxon>
        <taxon>Ascomycota</taxon>
        <taxon>Pezizomycotina</taxon>
        <taxon>Eurotiomycetes</taxon>
        <taxon>Chaetothyriomycetidae</taxon>
        <taxon>Chaetothyriales</taxon>
        <taxon>Herpotrichiellaceae</taxon>
        <taxon>Cladophialophora</taxon>
    </lineage>
</organism>
<proteinExistence type="predicted"/>
<dbReference type="PROSITE" id="PS50020">
    <property type="entry name" value="WW_DOMAIN_2"/>
    <property type="match status" value="2"/>
</dbReference>
<gene>
    <name evidence="3" type="ORF">G647_07435</name>
</gene>
<sequence>MASSYEKLGSPAGAASPLPQLPQGWMVMQDPSGSGKPLYYNTATSQISYTRPVVRVLPPGWIKSQTPDGKTIFVHPETQRCSLDWPQEAPKAHPPPVQMPQLSRYATAPGMAAVQAQPDLFRSQTVPGHIPQSPPLITMSINAEAARKAVPGLEEAYAVHQLSEKNNTRTLTQKFNSDLTQTTSAMKEVTISGAAVATRSAKVVGHTLVSRQKMAKASKKVLVHTGALGVKTGRAVKGVMSEMVDAADKKGKYQPKVRPFVPYDGQPQLQVAGQIHTYEYQQQQQIDTAQPPATQPLPGDMPAAAPVPIKIPVRKPVRPLSVSVKPSFSNQTSINLQASFNPSVEVSSTTSAGTPAVAPAPGHVDQSANSGVTQENDGLTNALPVTAQSLTPHQTSHSTASVQVVQALQEEAAIPGTVQVQQHPPQTVPAPPSAVAGLPGSTGVQPGQTVQLSTAAPQQLPTPFVSVQAQASLTIDASISPPSYAQATGQPASTPGMSRPPRRPLPQTATTRPQRPVAGRPSGNPAATVDQPGAAQYSTYQPEQPIYQSQQVIYADQAMYASSQPVTSNPQSVFIEQNQTIIQQTPAEQDPMFAATQMQMVQQSATDQLLLQQHADTQNMMLAQTQMVSAQQPVCVEQTVYVDQSQYVDVCSAQENNLTAYTDYSVSGEAVTYTDAMYGETYGTGMAGEEVAYVEKNAAAEEFYEVEYQLDAVDATGTGDMYEADLGGDETELCV</sequence>
<reference evidence="3 4" key="1">
    <citation type="submission" date="2013-03" db="EMBL/GenBank/DDBJ databases">
        <title>The Genome Sequence of Cladophialophora carrionii CBS 160.54.</title>
        <authorList>
            <consortium name="The Broad Institute Genomics Platform"/>
            <person name="Cuomo C."/>
            <person name="de Hoog S."/>
            <person name="Gorbushina A."/>
            <person name="Walker B."/>
            <person name="Young S.K."/>
            <person name="Zeng Q."/>
            <person name="Gargeya S."/>
            <person name="Fitzgerald M."/>
            <person name="Haas B."/>
            <person name="Abouelleil A."/>
            <person name="Allen A.W."/>
            <person name="Alvarado L."/>
            <person name="Arachchi H.M."/>
            <person name="Berlin A.M."/>
            <person name="Chapman S.B."/>
            <person name="Gainer-Dewar J."/>
            <person name="Goldberg J."/>
            <person name="Griggs A."/>
            <person name="Gujja S."/>
            <person name="Hansen M."/>
            <person name="Howarth C."/>
            <person name="Imamovic A."/>
            <person name="Ireland A."/>
            <person name="Larimer J."/>
            <person name="McCowan C."/>
            <person name="Murphy C."/>
            <person name="Pearson M."/>
            <person name="Poon T.W."/>
            <person name="Priest M."/>
            <person name="Roberts A."/>
            <person name="Saif S."/>
            <person name="Shea T."/>
            <person name="Sisk P."/>
            <person name="Sykes S."/>
            <person name="Wortman J."/>
            <person name="Nusbaum C."/>
            <person name="Birren B."/>
        </authorList>
    </citation>
    <scope>NUCLEOTIDE SEQUENCE [LARGE SCALE GENOMIC DNA]</scope>
    <source>
        <strain evidence="3 4">CBS 160.54</strain>
    </source>
</reference>
<feature type="region of interest" description="Disordered" evidence="1">
    <location>
        <begin position="419"/>
        <end position="455"/>
    </location>
</feature>
<evidence type="ECO:0000256" key="1">
    <source>
        <dbReference type="SAM" id="MobiDB-lite"/>
    </source>
</evidence>
<dbReference type="Gene3D" id="2.20.70.10">
    <property type="match status" value="2"/>
</dbReference>
<feature type="compositionally biased region" description="Polar residues" evidence="1">
    <location>
        <begin position="480"/>
        <end position="496"/>
    </location>
</feature>
<dbReference type="SMART" id="SM00456">
    <property type="entry name" value="WW"/>
    <property type="match status" value="2"/>
</dbReference>
<evidence type="ECO:0000259" key="2">
    <source>
        <dbReference type="PROSITE" id="PS50020"/>
    </source>
</evidence>
<protein>
    <recommendedName>
        <fullName evidence="2">WW domain-containing protein</fullName>
    </recommendedName>
</protein>
<dbReference type="HOGENOM" id="CLU_377222_0_0_1"/>
<dbReference type="RefSeq" id="XP_008729972.1">
    <property type="nucleotide sequence ID" value="XM_008731750.1"/>
</dbReference>
<dbReference type="OrthoDB" id="4159423at2759"/>
<feature type="domain" description="WW" evidence="2">
    <location>
        <begin position="55"/>
        <end position="88"/>
    </location>
</feature>
<name>V9D362_9EURO</name>
<dbReference type="InterPro" id="IPR036020">
    <property type="entry name" value="WW_dom_sf"/>
</dbReference>
<dbReference type="InterPro" id="IPR001202">
    <property type="entry name" value="WW_dom"/>
</dbReference>
<feature type="region of interest" description="Disordered" evidence="1">
    <location>
        <begin position="480"/>
        <end position="531"/>
    </location>
</feature>
<evidence type="ECO:0000313" key="3">
    <source>
        <dbReference type="EMBL" id="ETI21091.1"/>
    </source>
</evidence>
<dbReference type="EMBL" id="KB822707">
    <property type="protein sequence ID" value="ETI21091.1"/>
    <property type="molecule type" value="Genomic_DNA"/>
</dbReference>
<dbReference type="GeneID" id="19985928"/>